<organism evidence="2 3">
    <name type="scientific">Stephania yunnanensis</name>
    <dbReference type="NCBI Taxonomy" id="152371"/>
    <lineage>
        <taxon>Eukaryota</taxon>
        <taxon>Viridiplantae</taxon>
        <taxon>Streptophyta</taxon>
        <taxon>Embryophyta</taxon>
        <taxon>Tracheophyta</taxon>
        <taxon>Spermatophyta</taxon>
        <taxon>Magnoliopsida</taxon>
        <taxon>Ranunculales</taxon>
        <taxon>Menispermaceae</taxon>
        <taxon>Menispermoideae</taxon>
        <taxon>Cissampelideae</taxon>
        <taxon>Stephania</taxon>
    </lineage>
</organism>
<reference evidence="2 3" key="1">
    <citation type="submission" date="2024-01" db="EMBL/GenBank/DDBJ databases">
        <title>Genome assemblies of Stephania.</title>
        <authorList>
            <person name="Yang L."/>
        </authorList>
    </citation>
    <scope>NUCLEOTIDE SEQUENCE [LARGE SCALE GENOMIC DNA]</scope>
    <source>
        <strain evidence="2">YNDBR</strain>
        <tissue evidence="2">Leaf</tissue>
    </source>
</reference>
<feature type="compositionally biased region" description="Basic and acidic residues" evidence="1">
    <location>
        <begin position="7"/>
        <end position="21"/>
    </location>
</feature>
<feature type="region of interest" description="Disordered" evidence="1">
    <location>
        <begin position="1"/>
        <end position="21"/>
    </location>
</feature>
<sequence length="77" mass="8609">MALSDRSILDEGHDSTRFDEVQPRIDFKGHGPKVVEEAQVQVDLVLRTSDTLPKDTLSKPTDTGVRATAEARQTRKF</sequence>
<accession>A0AAP0ESP5</accession>
<name>A0AAP0ESP5_9MAGN</name>
<proteinExistence type="predicted"/>
<dbReference type="AlphaFoldDB" id="A0AAP0ESP5"/>
<protein>
    <submittedName>
        <fullName evidence="2">Uncharacterized protein</fullName>
    </submittedName>
</protein>
<gene>
    <name evidence="2" type="ORF">Syun_025606</name>
</gene>
<evidence type="ECO:0000313" key="2">
    <source>
        <dbReference type="EMBL" id="KAK9098561.1"/>
    </source>
</evidence>
<evidence type="ECO:0000256" key="1">
    <source>
        <dbReference type="SAM" id="MobiDB-lite"/>
    </source>
</evidence>
<comment type="caution">
    <text evidence="2">The sequence shown here is derived from an EMBL/GenBank/DDBJ whole genome shotgun (WGS) entry which is preliminary data.</text>
</comment>
<keyword evidence="3" id="KW-1185">Reference proteome</keyword>
<dbReference type="EMBL" id="JBBNAF010000011">
    <property type="protein sequence ID" value="KAK9098561.1"/>
    <property type="molecule type" value="Genomic_DNA"/>
</dbReference>
<evidence type="ECO:0000313" key="3">
    <source>
        <dbReference type="Proteomes" id="UP001420932"/>
    </source>
</evidence>
<feature type="region of interest" description="Disordered" evidence="1">
    <location>
        <begin position="52"/>
        <end position="77"/>
    </location>
</feature>
<dbReference type="Proteomes" id="UP001420932">
    <property type="component" value="Unassembled WGS sequence"/>
</dbReference>